<gene>
    <name evidence="7" type="primary">sctL</name>
    <name evidence="7" type="ORF">EI168_01425</name>
</gene>
<dbReference type="InterPro" id="IPR010586">
    <property type="entry name" value="T3SS_stator_protein"/>
</dbReference>
<comment type="caution">
    <text evidence="7">The sequence shown here is derived from an EMBL/GenBank/DDBJ whole genome shotgun (WGS) entry which is preliminary data.</text>
</comment>
<comment type="similarity">
    <text evidence="5">Belongs to the SctL stator family.</text>
</comment>
<evidence type="ECO:0000313" key="8">
    <source>
        <dbReference type="Proteomes" id="UP001645039"/>
    </source>
</evidence>
<dbReference type="PANTHER" id="PTHR34982">
    <property type="entry name" value="YOP PROTEINS TRANSLOCATION PROTEIN L"/>
    <property type="match status" value="1"/>
</dbReference>
<keyword evidence="8" id="KW-1185">Reference proteome</keyword>
<dbReference type="InterPro" id="IPR051472">
    <property type="entry name" value="T3SS_Stator/FliH"/>
</dbReference>
<dbReference type="EMBL" id="RRZD01000001">
    <property type="protein sequence ID" value="MBE0398770.1"/>
    <property type="molecule type" value="Genomic_DNA"/>
</dbReference>
<reference evidence="7 8" key="1">
    <citation type="submission" date="2020-07" db="EMBL/GenBank/DDBJ databases">
        <title>Halophilic bacteria isolated from french cheeses.</title>
        <authorList>
            <person name="Kothe C.I."/>
            <person name="Farah-Kraiem B."/>
            <person name="Renault P."/>
            <person name="Dridi B."/>
        </authorList>
    </citation>
    <scope>NUCLEOTIDE SEQUENCE [LARGE SCALE GENOMIC DNA]</scope>
    <source>
        <strain evidence="7 8">FME1</strain>
    </source>
</reference>
<evidence type="ECO:0000256" key="1">
    <source>
        <dbReference type="ARBA" id="ARBA00004496"/>
    </source>
</evidence>
<evidence type="ECO:0000256" key="2">
    <source>
        <dbReference type="ARBA" id="ARBA00022448"/>
    </source>
</evidence>
<dbReference type="NCBIfam" id="TIGR02499">
    <property type="entry name" value="HrpE_YscL_not"/>
    <property type="match status" value="1"/>
</dbReference>
<dbReference type="InterPro" id="IPR012842">
    <property type="entry name" value="T3SS_SctL/SctL2"/>
</dbReference>
<evidence type="ECO:0000256" key="5">
    <source>
        <dbReference type="ARBA" id="ARBA00024335"/>
    </source>
</evidence>
<dbReference type="Proteomes" id="UP001645039">
    <property type="component" value="Unassembled WGS sequence"/>
</dbReference>
<keyword evidence="4" id="KW-0653">Protein transport</keyword>
<organism evidence="7 8">
    <name type="scientific">Halomonas casei</name>
    <dbReference type="NCBI Taxonomy" id="2742613"/>
    <lineage>
        <taxon>Bacteria</taxon>
        <taxon>Pseudomonadati</taxon>
        <taxon>Pseudomonadota</taxon>
        <taxon>Gammaproteobacteria</taxon>
        <taxon>Oceanospirillales</taxon>
        <taxon>Halomonadaceae</taxon>
        <taxon>Halomonas</taxon>
    </lineage>
</organism>
<dbReference type="RefSeq" id="WP_192535770.1">
    <property type="nucleotide sequence ID" value="NZ_RRZD01000001.1"/>
</dbReference>
<dbReference type="PANTHER" id="PTHR34982:SF1">
    <property type="entry name" value="FLAGELLAR ASSEMBLY PROTEIN FLIH"/>
    <property type="match status" value="1"/>
</dbReference>
<comment type="subcellular location">
    <subcellularLocation>
        <location evidence="1">Cytoplasm</location>
    </subcellularLocation>
</comment>
<accession>A0ABR9EX22</accession>
<keyword evidence="2" id="KW-0813">Transport</keyword>
<evidence type="ECO:0000256" key="3">
    <source>
        <dbReference type="ARBA" id="ARBA00022490"/>
    </source>
</evidence>
<proteinExistence type="inferred from homology"/>
<keyword evidence="3" id="KW-0963">Cytoplasm</keyword>
<evidence type="ECO:0000256" key="4">
    <source>
        <dbReference type="ARBA" id="ARBA00022927"/>
    </source>
</evidence>
<name>A0ABR9EX22_9GAMM</name>
<evidence type="ECO:0000313" key="7">
    <source>
        <dbReference type="EMBL" id="MBE0398770.1"/>
    </source>
</evidence>
<sequence>MNELPPYPGKTILKAAEAAAWIDGYAFLEQVRRQADGIADEARRASEKAYLEGFEEGRRAGEAQAAALLEQTTQHVKTYLAGLDQSMADLCLQMVRRILGEFDDAELIGNCVRQALDEYRHDMAVTVRVAPERVVQVEALLAEGGRRLGCHVEGDAQLDARQCLLVSPVAVVEVGVDAQLKVLREALFDHEAGRA</sequence>
<protein>
    <recommendedName>
        <fullName evidence="6">Type 3 secretion system stator protein</fullName>
    </recommendedName>
</protein>
<evidence type="ECO:0000256" key="6">
    <source>
        <dbReference type="ARBA" id="ARBA00040494"/>
    </source>
</evidence>
<dbReference type="Pfam" id="PF06635">
    <property type="entry name" value="T3SS_SCTL"/>
    <property type="match status" value="1"/>
</dbReference>